<gene>
    <name evidence="3" type="ORF">LX69_02917</name>
</gene>
<protein>
    <submittedName>
        <fullName evidence="3">Amidohydrolase family protein</fullName>
    </submittedName>
</protein>
<feature type="domain" description="Amidohydrolase-related" evidence="2">
    <location>
        <begin position="336"/>
        <end position="415"/>
    </location>
</feature>
<keyword evidence="3" id="KW-0378">Hydrolase</keyword>
<dbReference type="RefSeq" id="WP_111446731.1">
    <property type="nucleotide sequence ID" value="NZ_QKZK01000032.1"/>
</dbReference>
<organism evidence="3 4">
    <name type="scientific">Breznakibacter xylanolyticus</name>
    <dbReference type="NCBI Taxonomy" id="990"/>
    <lineage>
        <taxon>Bacteria</taxon>
        <taxon>Pseudomonadati</taxon>
        <taxon>Bacteroidota</taxon>
        <taxon>Bacteroidia</taxon>
        <taxon>Marinilabiliales</taxon>
        <taxon>Marinilabiliaceae</taxon>
        <taxon>Breznakibacter</taxon>
    </lineage>
</organism>
<dbReference type="GO" id="GO:0005829">
    <property type="term" value="C:cytosol"/>
    <property type="evidence" value="ECO:0007669"/>
    <property type="project" value="TreeGrafter"/>
</dbReference>
<dbReference type="PANTHER" id="PTHR11647:SF1">
    <property type="entry name" value="COLLAPSIN RESPONSE MEDIATOR PROTEIN"/>
    <property type="match status" value="1"/>
</dbReference>
<dbReference type="SUPFAM" id="SSF51338">
    <property type="entry name" value="Composite domain of metallo-dependent hydrolases"/>
    <property type="match status" value="1"/>
</dbReference>
<dbReference type="InterPro" id="IPR011059">
    <property type="entry name" value="Metal-dep_hydrolase_composite"/>
</dbReference>
<dbReference type="Proteomes" id="UP000249239">
    <property type="component" value="Unassembled WGS sequence"/>
</dbReference>
<dbReference type="Gene3D" id="3.20.20.140">
    <property type="entry name" value="Metal-dependent hydrolases"/>
    <property type="match status" value="2"/>
</dbReference>
<dbReference type="EMBL" id="QKZK01000032">
    <property type="protein sequence ID" value="PZX12326.1"/>
    <property type="molecule type" value="Genomic_DNA"/>
</dbReference>
<evidence type="ECO:0000256" key="1">
    <source>
        <dbReference type="ARBA" id="ARBA00001947"/>
    </source>
</evidence>
<comment type="caution">
    <text evidence="3">The sequence shown here is derived from an EMBL/GenBank/DDBJ whole genome shotgun (WGS) entry which is preliminary data.</text>
</comment>
<dbReference type="GO" id="GO:0016812">
    <property type="term" value="F:hydrolase activity, acting on carbon-nitrogen (but not peptide) bonds, in cyclic amides"/>
    <property type="evidence" value="ECO:0007669"/>
    <property type="project" value="TreeGrafter"/>
</dbReference>
<dbReference type="OrthoDB" id="9765462at2"/>
<accession>A0A2W7NGR5</accession>
<dbReference type="InterPro" id="IPR032466">
    <property type="entry name" value="Metal_Hydrolase"/>
</dbReference>
<dbReference type="PANTHER" id="PTHR11647">
    <property type="entry name" value="HYDRANTOINASE/DIHYDROPYRIMIDINASE FAMILY MEMBER"/>
    <property type="match status" value="1"/>
</dbReference>
<comment type="cofactor">
    <cofactor evidence="1">
        <name>Zn(2+)</name>
        <dbReference type="ChEBI" id="CHEBI:29105"/>
    </cofactor>
</comment>
<evidence type="ECO:0000313" key="3">
    <source>
        <dbReference type="EMBL" id="PZX12326.1"/>
    </source>
</evidence>
<name>A0A2W7NGR5_9BACT</name>
<dbReference type="SUPFAM" id="SSF51556">
    <property type="entry name" value="Metallo-dependent hydrolases"/>
    <property type="match status" value="1"/>
</dbReference>
<dbReference type="Gene3D" id="2.30.40.10">
    <property type="entry name" value="Urease, subunit C, domain 1"/>
    <property type="match status" value="2"/>
</dbReference>
<dbReference type="AlphaFoldDB" id="A0A2W7NGR5"/>
<keyword evidence="4" id="KW-1185">Reference proteome</keyword>
<sequence length="437" mass="50441">MNYLLIKNGLIVTGNKVFKADMLIGNETIIEISSTIVRPDPMTPVIDAGGRFIIPGGVDFYHYDLTGKDIDTHERDKLVGVQVINGTTTLFETIEPEKSADFEPVIEQMSTQQQAGVPDFAYHFSPMRYRFESEQDLFECYVHFGMSTIYINQGFDCFRHESLFKRLYAYAERFNLTVIIEIPDCLDFEWVGGYTTYTIGEGGVGYPSYLEKVLQRLRNATFPVLLTRLRYREEIEVFQKYHARNKNMYAEIEMPCSLGEGQQWGTQTREDNYTGVRFRPIGHEMFCKLISQDNYLVARPSFKLMIGNSSESPVFNRPDKFFGLKYYSSMLYTLTVVSGRLAITDFVNNMSTKPAMLMGLYPQKGVVRIGSDADFMIWNPDVERNLYCNFFNDDHSEEWKLHGRPEFVFCKGKMVYDGETFFSENLNGHYLYRSPGA</sequence>
<dbReference type="InterPro" id="IPR006680">
    <property type="entry name" value="Amidohydro-rel"/>
</dbReference>
<evidence type="ECO:0000313" key="4">
    <source>
        <dbReference type="Proteomes" id="UP000249239"/>
    </source>
</evidence>
<dbReference type="InterPro" id="IPR050378">
    <property type="entry name" value="Metallo-dep_Hydrolases_sf"/>
</dbReference>
<reference evidence="3 4" key="1">
    <citation type="submission" date="2018-06" db="EMBL/GenBank/DDBJ databases">
        <title>Genomic Encyclopedia of Archaeal and Bacterial Type Strains, Phase II (KMG-II): from individual species to whole genera.</title>
        <authorList>
            <person name="Goeker M."/>
        </authorList>
    </citation>
    <scope>NUCLEOTIDE SEQUENCE [LARGE SCALE GENOMIC DNA]</scope>
    <source>
        <strain evidence="3 4">DSM 6779</strain>
    </source>
</reference>
<evidence type="ECO:0000259" key="2">
    <source>
        <dbReference type="Pfam" id="PF01979"/>
    </source>
</evidence>
<dbReference type="Pfam" id="PF01979">
    <property type="entry name" value="Amidohydro_1"/>
    <property type="match status" value="1"/>
</dbReference>
<proteinExistence type="predicted"/>